<dbReference type="NCBIfam" id="TIGR00082">
    <property type="entry name" value="rbfA"/>
    <property type="match status" value="1"/>
</dbReference>
<evidence type="ECO:0000256" key="2">
    <source>
        <dbReference type="HAMAP-Rule" id="MF_00003"/>
    </source>
</evidence>
<dbReference type="PANTHER" id="PTHR33515">
    <property type="entry name" value="RIBOSOME-BINDING FACTOR A, CHLOROPLASTIC-RELATED"/>
    <property type="match status" value="1"/>
</dbReference>
<dbReference type="Proteomes" id="UP000294404">
    <property type="component" value="Chromosome"/>
</dbReference>
<evidence type="ECO:0000256" key="1">
    <source>
        <dbReference type="ARBA" id="ARBA00022517"/>
    </source>
</evidence>
<comment type="subcellular location">
    <subcellularLocation>
        <location evidence="2">Cytoplasm</location>
    </subcellularLocation>
</comment>
<dbReference type="InterPro" id="IPR020053">
    <property type="entry name" value="Ribosome-bd_factorA_CS"/>
</dbReference>
<dbReference type="Gene3D" id="3.30.300.20">
    <property type="match status" value="1"/>
</dbReference>
<reference evidence="3 4" key="1">
    <citation type="submission" date="2019-02" db="EMBL/GenBank/DDBJ databases">
        <authorList>
            <person name="Manzano-Marin A."/>
            <person name="Manzano-Marin A."/>
        </authorList>
    </citation>
    <scope>NUCLEOTIDE SEQUENCE [LARGE SCALE GENOMIC DNA]</scope>
    <source>
        <strain evidence="3 4">BuCicuneomaculata</strain>
    </source>
</reference>
<dbReference type="InterPro" id="IPR023799">
    <property type="entry name" value="RbfA_dom_sf"/>
</dbReference>
<name>A0A451CY11_9GAMM</name>
<sequence>MLKNFSRSVRLERLLHKEIAVIIQRHLRDPRLIFLITILEVKLSSDLSYAKIFFTCSNYQDKKIIKLILKILQKAEGFIRSLIKKKLYVRIIPKLCFFHDTSYITGMFISNLINKTKLVN</sequence>
<gene>
    <name evidence="2 3" type="primary">rbfA</name>
    <name evidence="3" type="ORF">BUCICUMA2628_238</name>
</gene>
<dbReference type="AlphaFoldDB" id="A0A451CY11"/>
<dbReference type="PROSITE" id="PS01319">
    <property type="entry name" value="RBFA"/>
    <property type="match status" value="1"/>
</dbReference>
<dbReference type="EMBL" id="LR217695">
    <property type="protein sequence ID" value="VFP78226.1"/>
    <property type="molecule type" value="Genomic_DNA"/>
</dbReference>
<dbReference type="OrthoDB" id="307788at2"/>
<evidence type="ECO:0000313" key="3">
    <source>
        <dbReference type="EMBL" id="VFP78226.1"/>
    </source>
</evidence>
<dbReference type="RefSeq" id="WP_154027476.1">
    <property type="nucleotide sequence ID" value="NZ_LR217695.1"/>
</dbReference>
<proteinExistence type="inferred from homology"/>
<dbReference type="InterPro" id="IPR015946">
    <property type="entry name" value="KH_dom-like_a/b"/>
</dbReference>
<keyword evidence="2" id="KW-0963">Cytoplasm</keyword>
<dbReference type="GO" id="GO:0043024">
    <property type="term" value="F:ribosomal small subunit binding"/>
    <property type="evidence" value="ECO:0007669"/>
    <property type="project" value="TreeGrafter"/>
</dbReference>
<evidence type="ECO:0000313" key="4">
    <source>
        <dbReference type="Proteomes" id="UP000294404"/>
    </source>
</evidence>
<dbReference type="HAMAP" id="MF_00003">
    <property type="entry name" value="RbfA"/>
    <property type="match status" value="1"/>
</dbReference>
<dbReference type="Pfam" id="PF02033">
    <property type="entry name" value="RBFA"/>
    <property type="match status" value="1"/>
</dbReference>
<protein>
    <recommendedName>
        <fullName evidence="2">Ribosome-binding factor A</fullName>
    </recommendedName>
</protein>
<dbReference type="SUPFAM" id="SSF89919">
    <property type="entry name" value="Ribosome-binding factor A, RbfA"/>
    <property type="match status" value="1"/>
</dbReference>
<keyword evidence="1 2" id="KW-0690">Ribosome biogenesis</keyword>
<dbReference type="PANTHER" id="PTHR33515:SF1">
    <property type="entry name" value="RIBOSOME-BINDING FACTOR A, CHLOROPLASTIC-RELATED"/>
    <property type="match status" value="1"/>
</dbReference>
<comment type="subunit">
    <text evidence="2">Monomer. Binds 30S ribosomal subunits, but not 50S ribosomal subunits or 70S ribosomes.</text>
</comment>
<organism evidence="3 4">
    <name type="scientific">Buchnera aphidicola</name>
    <name type="common">Cinara cuneomaculata</name>
    <dbReference type="NCBI Taxonomy" id="1660040"/>
    <lineage>
        <taxon>Bacteria</taxon>
        <taxon>Pseudomonadati</taxon>
        <taxon>Pseudomonadota</taxon>
        <taxon>Gammaproteobacteria</taxon>
        <taxon>Enterobacterales</taxon>
        <taxon>Erwiniaceae</taxon>
        <taxon>Buchnera</taxon>
    </lineage>
</organism>
<accession>A0A451CY11</accession>
<comment type="similarity">
    <text evidence="2">Belongs to the RbfA family.</text>
</comment>
<comment type="function">
    <text evidence="2">One of several proteins that assist in the late maturation steps of the functional core of the 30S ribosomal subunit. Associates with free 30S ribosomal subunits (but not with 30S subunits that are part of 70S ribosomes or polysomes). Required for efficient processing of 16S rRNA. May interact with the 5'-terminal helix region of 16S rRNA.</text>
</comment>
<dbReference type="InterPro" id="IPR000238">
    <property type="entry name" value="RbfA"/>
</dbReference>
<dbReference type="GO" id="GO:0030490">
    <property type="term" value="P:maturation of SSU-rRNA"/>
    <property type="evidence" value="ECO:0007669"/>
    <property type="project" value="UniProtKB-UniRule"/>
</dbReference>
<dbReference type="GO" id="GO:0005829">
    <property type="term" value="C:cytosol"/>
    <property type="evidence" value="ECO:0007669"/>
    <property type="project" value="TreeGrafter"/>
</dbReference>